<name>A0A8H7SGD5_9FUNG</name>
<protein>
    <submittedName>
        <fullName evidence="1">Uncharacterized protein</fullName>
    </submittedName>
</protein>
<dbReference type="EMBL" id="JAEPRE010000297">
    <property type="protein sequence ID" value="KAG2229210.1"/>
    <property type="molecule type" value="Genomic_DNA"/>
</dbReference>
<comment type="caution">
    <text evidence="1">The sequence shown here is derived from an EMBL/GenBank/DDBJ whole genome shotgun (WGS) entry which is preliminary data.</text>
</comment>
<gene>
    <name evidence="1" type="ORF">INT48_007680</name>
</gene>
<reference evidence="1" key="1">
    <citation type="submission" date="2021-01" db="EMBL/GenBank/DDBJ databases">
        <title>Metabolic potential, ecology and presence of endohyphal bacteria is reflected in genomic diversity of Mucoromycotina.</title>
        <authorList>
            <person name="Muszewska A."/>
            <person name="Okrasinska A."/>
            <person name="Steczkiewicz K."/>
            <person name="Drgas O."/>
            <person name="Orlowska M."/>
            <person name="Perlinska-Lenart U."/>
            <person name="Aleksandrzak-Piekarczyk T."/>
            <person name="Szatraj K."/>
            <person name="Zielenkiewicz U."/>
            <person name="Pilsyk S."/>
            <person name="Malc E."/>
            <person name="Mieczkowski P."/>
            <person name="Kruszewska J.S."/>
            <person name="Biernat P."/>
            <person name="Pawlowska J."/>
        </authorList>
    </citation>
    <scope>NUCLEOTIDE SEQUENCE</scope>
    <source>
        <strain evidence="1">WA0000018081</strain>
    </source>
</reference>
<dbReference type="AlphaFoldDB" id="A0A8H7SGD5"/>
<keyword evidence="2" id="KW-1185">Reference proteome</keyword>
<proteinExistence type="predicted"/>
<dbReference type="Proteomes" id="UP000613177">
    <property type="component" value="Unassembled WGS sequence"/>
</dbReference>
<accession>A0A8H7SGD5</accession>
<evidence type="ECO:0000313" key="2">
    <source>
        <dbReference type="Proteomes" id="UP000613177"/>
    </source>
</evidence>
<evidence type="ECO:0000313" key="1">
    <source>
        <dbReference type="EMBL" id="KAG2229210.1"/>
    </source>
</evidence>
<organism evidence="1 2">
    <name type="scientific">Thamnidium elegans</name>
    <dbReference type="NCBI Taxonomy" id="101142"/>
    <lineage>
        <taxon>Eukaryota</taxon>
        <taxon>Fungi</taxon>
        <taxon>Fungi incertae sedis</taxon>
        <taxon>Mucoromycota</taxon>
        <taxon>Mucoromycotina</taxon>
        <taxon>Mucoromycetes</taxon>
        <taxon>Mucorales</taxon>
        <taxon>Mucorineae</taxon>
        <taxon>Mucoraceae</taxon>
        <taxon>Thamnidium</taxon>
    </lineage>
</organism>
<sequence length="348" mass="39748">MSPQRTKNSNDLQKTPSTWFKSFCKPRTVSNDNKKASFCVIEAAAIIEFNSRSLSSNGNYLFQNFENLSGDKKVLCAYSLCGILDFTNDLPIGQRSLFTPSQWSYLKNEFKSGKVKHLPKLSKSMEKIISEKSSPCDEWITKILYHVLNVYIERASIFTSPPATLTEYDYMAKLWPELFELMFANNNNAKNTIGCKVDGRILCKIDTTNEMFDICQIETAKSANNILKNITDRTKLAIESKCIIDDTVSRPNFPLTRHSYEIQNVQLCGVQGQVSTLKLIDKGLYVHVNDFNISLETGVISFANNLSVWVRNLIMFKNTCYLNNNHCDKKTLEDQGNRESEEKEERDK</sequence>